<gene>
    <name evidence="3" type="ORF">TTHERM_00055940</name>
</gene>
<feature type="coiled-coil region" evidence="1">
    <location>
        <begin position="560"/>
        <end position="587"/>
    </location>
</feature>
<dbReference type="GeneID" id="7835132"/>
<dbReference type="KEGG" id="tet:TTHERM_00055940"/>
<evidence type="ECO:0000313" key="4">
    <source>
        <dbReference type="Proteomes" id="UP000009168"/>
    </source>
</evidence>
<dbReference type="EMBL" id="GG662853">
    <property type="protein sequence ID" value="EAR87280.2"/>
    <property type="molecule type" value="Genomic_DNA"/>
</dbReference>
<dbReference type="InParanoid" id="I7MDB7"/>
<feature type="compositionally biased region" description="Low complexity" evidence="2">
    <location>
        <begin position="410"/>
        <end position="421"/>
    </location>
</feature>
<accession>I7MDB7</accession>
<sequence length="819" mass="97102">MDQLLSKHKHLQELIHEFSKIFTTKSGIQHIIQIIIFEIIRRKLPAMVRILQCYLFGRQKAYDDEEEEKDKDQACSCSSSQFENKDKLKKVLKEIRSSFFQQNWRDIAQHIHDEVEYHFNIEKLQNEIVQNLNIEKKQNQLETLKKEVFSFLPFSIVTSTLLICTEFLREVLKKKYEHSLKTDYPSLHDPQEITNQILNDFFEQINLVGLKNVKAYVKQKLPKNLQDLSLQESFHIEKIFKELDEYVLDILKSNSCLKKPADHKKRSSMTLFRNNRRKCNPPSSHQINFSEYNDTQYHENGIPCLNLHHLITQRNNAGGSNKQTTNNKNSALLPHDQPVIAPHSKLDLIYLFLGDISENKILNDTEYIEKHIEIVDCRCREQRYQPSLQCIPEAEDDGYESDRSDQLPHSSNSNGNGASSSDYRPMQRPNIQYKQHQNLIQVEEGRRVRKYSDGLGRNTVNQDDYISKKEKYKDDYDEEEEEDEEDEENCYTKNDQFLLELKGSKKNMKKNLIEQHHQMHAQQKKEYHNQNDQFQRNFNGTNENGSSPQKVHKMNLMKFNVQYDNANFDLKKQLKQTEEEEEDLYNLKQLSYKNRFLSQEDGDEEDYFPNFNQQKKNKLPNQNNSLLQTNEGKTKDSTQDQMFLSKGNSPSPKGAFDTQEFISSDHEGSLVLDEEEIIENRQRLTHFLQSLCYEALEILESANFQTYLYYAILFQYKKFKNRYRIYLYENNLSKNIVLRNLINQIYKITDEHFLSLDAQEKCESVYLKYKNEVENLISQNIKNPPQQQIQIIKRIFEEIDQSIIIRESFEELTNFFIES</sequence>
<reference evidence="4" key="1">
    <citation type="journal article" date="2006" name="PLoS Biol.">
        <title>Macronuclear genome sequence of the ciliate Tetrahymena thermophila, a model eukaryote.</title>
        <authorList>
            <person name="Eisen J.A."/>
            <person name="Coyne R.S."/>
            <person name="Wu M."/>
            <person name="Wu D."/>
            <person name="Thiagarajan M."/>
            <person name="Wortman J.R."/>
            <person name="Badger J.H."/>
            <person name="Ren Q."/>
            <person name="Amedeo P."/>
            <person name="Jones K.M."/>
            <person name="Tallon L.J."/>
            <person name="Delcher A.L."/>
            <person name="Salzberg S.L."/>
            <person name="Silva J.C."/>
            <person name="Haas B.J."/>
            <person name="Majoros W.H."/>
            <person name="Farzad M."/>
            <person name="Carlton J.M."/>
            <person name="Smith R.K. Jr."/>
            <person name="Garg J."/>
            <person name="Pearlman R.E."/>
            <person name="Karrer K.M."/>
            <person name="Sun L."/>
            <person name="Manning G."/>
            <person name="Elde N.C."/>
            <person name="Turkewitz A.P."/>
            <person name="Asai D.J."/>
            <person name="Wilkes D.E."/>
            <person name="Wang Y."/>
            <person name="Cai H."/>
            <person name="Collins K."/>
            <person name="Stewart B.A."/>
            <person name="Lee S.R."/>
            <person name="Wilamowska K."/>
            <person name="Weinberg Z."/>
            <person name="Ruzzo W.L."/>
            <person name="Wloga D."/>
            <person name="Gaertig J."/>
            <person name="Frankel J."/>
            <person name="Tsao C.-C."/>
            <person name="Gorovsky M.A."/>
            <person name="Keeling P.J."/>
            <person name="Waller R.F."/>
            <person name="Patron N.J."/>
            <person name="Cherry J.M."/>
            <person name="Stover N.A."/>
            <person name="Krieger C.J."/>
            <person name="del Toro C."/>
            <person name="Ryder H.F."/>
            <person name="Williamson S.C."/>
            <person name="Barbeau R.A."/>
            <person name="Hamilton E.P."/>
            <person name="Orias E."/>
        </authorList>
    </citation>
    <scope>NUCLEOTIDE SEQUENCE [LARGE SCALE GENOMIC DNA]</scope>
    <source>
        <strain evidence="4">SB210</strain>
    </source>
</reference>
<feature type="region of interest" description="Disordered" evidence="2">
    <location>
        <begin position="602"/>
        <end position="654"/>
    </location>
</feature>
<feature type="compositionally biased region" description="Acidic residues" evidence="2">
    <location>
        <begin position="475"/>
        <end position="489"/>
    </location>
</feature>
<name>I7MDB7_TETTS</name>
<feature type="compositionally biased region" description="Polar residues" evidence="2">
    <location>
        <begin position="639"/>
        <end position="651"/>
    </location>
</feature>
<keyword evidence="1" id="KW-0175">Coiled coil</keyword>
<evidence type="ECO:0000256" key="2">
    <source>
        <dbReference type="SAM" id="MobiDB-lite"/>
    </source>
</evidence>
<feature type="compositionally biased region" description="Low complexity" evidence="2">
    <location>
        <begin position="608"/>
        <end position="628"/>
    </location>
</feature>
<feature type="region of interest" description="Disordered" evidence="2">
    <location>
        <begin position="451"/>
        <end position="490"/>
    </location>
</feature>
<evidence type="ECO:0000256" key="1">
    <source>
        <dbReference type="SAM" id="Coils"/>
    </source>
</evidence>
<protein>
    <submittedName>
        <fullName evidence="3">Uncharacterized protein</fullName>
    </submittedName>
</protein>
<keyword evidence="4" id="KW-1185">Reference proteome</keyword>
<feature type="compositionally biased region" description="Basic and acidic residues" evidence="2">
    <location>
        <begin position="465"/>
        <end position="474"/>
    </location>
</feature>
<dbReference type="Proteomes" id="UP000009168">
    <property type="component" value="Unassembled WGS sequence"/>
</dbReference>
<feature type="region of interest" description="Disordered" evidence="2">
    <location>
        <begin position="394"/>
        <end position="426"/>
    </location>
</feature>
<dbReference type="RefSeq" id="XP_001007525.2">
    <property type="nucleotide sequence ID" value="XM_001007525.3"/>
</dbReference>
<proteinExistence type="predicted"/>
<organism evidence="3 4">
    <name type="scientific">Tetrahymena thermophila (strain SB210)</name>
    <dbReference type="NCBI Taxonomy" id="312017"/>
    <lineage>
        <taxon>Eukaryota</taxon>
        <taxon>Sar</taxon>
        <taxon>Alveolata</taxon>
        <taxon>Ciliophora</taxon>
        <taxon>Intramacronucleata</taxon>
        <taxon>Oligohymenophorea</taxon>
        <taxon>Hymenostomatida</taxon>
        <taxon>Tetrahymenina</taxon>
        <taxon>Tetrahymenidae</taxon>
        <taxon>Tetrahymena</taxon>
    </lineage>
</organism>
<dbReference type="AlphaFoldDB" id="I7MDB7"/>
<evidence type="ECO:0000313" key="3">
    <source>
        <dbReference type="EMBL" id="EAR87280.2"/>
    </source>
</evidence>